<sequence length="71" mass="8114">MCSADDTIEPPQEHYDGDGNLIDVNVDGMGHIHRCGNSRRIWEVVQRSEEDPIGKWDWKISDTVRSVFGSR</sequence>
<dbReference type="EMBL" id="BSYA01000062">
    <property type="protein sequence ID" value="GMG29850.1"/>
    <property type="molecule type" value="Genomic_DNA"/>
</dbReference>
<protein>
    <submittedName>
        <fullName evidence="1">Unnamed protein product</fullName>
    </submittedName>
</protein>
<evidence type="ECO:0000313" key="2">
    <source>
        <dbReference type="Proteomes" id="UP001165205"/>
    </source>
</evidence>
<organism evidence="1 2">
    <name type="scientific">Aspergillus oryzae</name>
    <name type="common">Yellow koji mold</name>
    <dbReference type="NCBI Taxonomy" id="5062"/>
    <lineage>
        <taxon>Eukaryota</taxon>
        <taxon>Fungi</taxon>
        <taxon>Dikarya</taxon>
        <taxon>Ascomycota</taxon>
        <taxon>Pezizomycotina</taxon>
        <taxon>Eurotiomycetes</taxon>
        <taxon>Eurotiomycetidae</taxon>
        <taxon>Eurotiales</taxon>
        <taxon>Aspergillaceae</taxon>
        <taxon>Aspergillus</taxon>
        <taxon>Aspergillus subgen. Circumdati</taxon>
    </lineage>
</organism>
<accession>A0AAN4YNG5</accession>
<comment type="caution">
    <text evidence="1">The sequence shown here is derived from an EMBL/GenBank/DDBJ whole genome shotgun (WGS) entry which is preliminary data.</text>
</comment>
<reference evidence="1" key="1">
    <citation type="submission" date="2023-04" db="EMBL/GenBank/DDBJ databases">
        <title>Aspergillus oryzae NBRC 4228.</title>
        <authorList>
            <person name="Ichikawa N."/>
            <person name="Sato H."/>
            <person name="Tonouchi N."/>
        </authorList>
    </citation>
    <scope>NUCLEOTIDE SEQUENCE</scope>
    <source>
        <strain evidence="1">NBRC 4228</strain>
    </source>
</reference>
<dbReference type="Proteomes" id="UP001165205">
    <property type="component" value="Unassembled WGS sequence"/>
</dbReference>
<proteinExistence type="predicted"/>
<evidence type="ECO:0000313" key="1">
    <source>
        <dbReference type="EMBL" id="GMG29850.1"/>
    </source>
</evidence>
<name>A0AAN4YNG5_ASPOZ</name>
<gene>
    <name evidence="1" type="ORF">Aory04_000604000</name>
</gene>
<dbReference type="AlphaFoldDB" id="A0AAN4YNG5"/>